<dbReference type="EMBL" id="FNQE01000011">
    <property type="protein sequence ID" value="SDY91734.1"/>
    <property type="molecule type" value="Genomic_DNA"/>
</dbReference>
<name>A0A1H3NSC4_9FIRM</name>
<dbReference type="Gene3D" id="3.40.710.10">
    <property type="entry name" value="DD-peptidase/beta-lactamase superfamily"/>
    <property type="match status" value="1"/>
</dbReference>
<dbReference type="Pfam" id="PF00144">
    <property type="entry name" value="Beta-lactamase"/>
    <property type="match status" value="1"/>
</dbReference>
<reference evidence="2 3" key="1">
    <citation type="submission" date="2016-10" db="EMBL/GenBank/DDBJ databases">
        <authorList>
            <person name="de Groot N.N."/>
        </authorList>
    </citation>
    <scope>NUCLEOTIDE SEQUENCE [LARGE SCALE GENOMIC DNA]</scope>
    <source>
        <strain evidence="2 3">DSM 21650</strain>
    </source>
</reference>
<evidence type="ECO:0000313" key="2">
    <source>
        <dbReference type="EMBL" id="SDY91734.1"/>
    </source>
</evidence>
<sequence>MNEILFEDLINRIKKENILNLVIMKDEEIVADYNKKDEYKESKFIINSCTKSIISALIGIAISEGLILGVNQPISDYFPELKKDSVDKRKKDITIYHLLTMSSGISWPEFNNWAFISELMQSHNWVNFILDRPMEANPGERFNYSSGGSHLLSAIISQSTGMNAYTFAQKHLFKPLGINNITWMSDPQGNSNGGFGIEMSAYDMVKIGKLYLDMGKYGDAYLIPKEWVRESLKPGMLASKAMGNYGYQWWMKDFKYPKEIVTVYFAMGNGGQFIFVVPSKNMVAVFISDNYEDSFRPLYYLRKYILKMF</sequence>
<accession>A0A1H3NSC4</accession>
<dbReference type="InterPro" id="IPR012338">
    <property type="entry name" value="Beta-lactam/transpept-like"/>
</dbReference>
<dbReference type="STRING" id="415015.SAMN05660462_01229"/>
<proteinExistence type="predicted"/>
<evidence type="ECO:0000313" key="3">
    <source>
        <dbReference type="Proteomes" id="UP000198625"/>
    </source>
</evidence>
<dbReference type="PANTHER" id="PTHR43283:SF7">
    <property type="entry name" value="BETA-LACTAMASE-RELATED DOMAIN-CONTAINING PROTEIN"/>
    <property type="match status" value="1"/>
</dbReference>
<gene>
    <name evidence="2" type="ORF">SAMN05660462_01229</name>
</gene>
<organism evidence="2 3">
    <name type="scientific">Proteiniborus ethanoligenes</name>
    <dbReference type="NCBI Taxonomy" id="415015"/>
    <lineage>
        <taxon>Bacteria</taxon>
        <taxon>Bacillati</taxon>
        <taxon>Bacillota</taxon>
        <taxon>Clostridia</taxon>
        <taxon>Eubacteriales</taxon>
        <taxon>Proteiniborus</taxon>
    </lineage>
</organism>
<dbReference type="AlphaFoldDB" id="A0A1H3NSC4"/>
<dbReference type="OrthoDB" id="9773047at2"/>
<feature type="domain" description="Beta-lactamase-related" evidence="1">
    <location>
        <begin position="40"/>
        <end position="289"/>
    </location>
</feature>
<dbReference type="SUPFAM" id="SSF56601">
    <property type="entry name" value="beta-lactamase/transpeptidase-like"/>
    <property type="match status" value="1"/>
</dbReference>
<dbReference type="InterPro" id="IPR050789">
    <property type="entry name" value="Diverse_Enzym_Activities"/>
</dbReference>
<keyword evidence="3" id="KW-1185">Reference proteome</keyword>
<dbReference type="Proteomes" id="UP000198625">
    <property type="component" value="Unassembled WGS sequence"/>
</dbReference>
<dbReference type="InterPro" id="IPR001466">
    <property type="entry name" value="Beta-lactam-related"/>
</dbReference>
<dbReference type="RefSeq" id="WP_091728657.1">
    <property type="nucleotide sequence ID" value="NZ_FNQE01000011.1"/>
</dbReference>
<dbReference type="PANTHER" id="PTHR43283">
    <property type="entry name" value="BETA-LACTAMASE-RELATED"/>
    <property type="match status" value="1"/>
</dbReference>
<evidence type="ECO:0000259" key="1">
    <source>
        <dbReference type="Pfam" id="PF00144"/>
    </source>
</evidence>
<protein>
    <submittedName>
        <fullName evidence="2">CubicO group peptidase, beta-lactamase class C family</fullName>
    </submittedName>
</protein>